<reference evidence="5" key="1">
    <citation type="journal article" date="2019" name="Int. J. Syst. Evol. Microbiol.">
        <title>The Global Catalogue of Microorganisms (GCM) 10K type strain sequencing project: providing services to taxonomists for standard genome sequencing and annotation.</title>
        <authorList>
            <consortium name="The Broad Institute Genomics Platform"/>
            <consortium name="The Broad Institute Genome Sequencing Center for Infectious Disease"/>
            <person name="Wu L."/>
            <person name="Ma J."/>
        </authorList>
    </citation>
    <scope>NUCLEOTIDE SEQUENCE [LARGE SCALE GENOMIC DNA]</scope>
    <source>
        <strain evidence="5">JCM 4788</strain>
    </source>
</reference>
<gene>
    <name evidence="4" type="ORF">GCM10010357_47230</name>
</gene>
<dbReference type="PROSITE" id="PS51257">
    <property type="entry name" value="PROKAR_LIPOPROTEIN"/>
    <property type="match status" value="1"/>
</dbReference>
<feature type="signal peptide" evidence="2">
    <location>
        <begin position="1"/>
        <end position="21"/>
    </location>
</feature>
<evidence type="ECO:0000256" key="1">
    <source>
        <dbReference type="SAM" id="MobiDB-lite"/>
    </source>
</evidence>
<evidence type="ECO:0000259" key="3">
    <source>
        <dbReference type="Pfam" id="PF14016"/>
    </source>
</evidence>
<accession>A0ABP3IRR3</accession>
<dbReference type="Pfam" id="PF14016">
    <property type="entry name" value="DUF4232"/>
    <property type="match status" value="1"/>
</dbReference>
<keyword evidence="2" id="KW-0732">Signal</keyword>
<dbReference type="EMBL" id="BAAABX010000051">
    <property type="protein sequence ID" value="GAA0420459.1"/>
    <property type="molecule type" value="Genomic_DNA"/>
</dbReference>
<name>A0ABP3IRR3_9ACTN</name>
<dbReference type="Proteomes" id="UP001500879">
    <property type="component" value="Unassembled WGS sequence"/>
</dbReference>
<organism evidence="4 5">
    <name type="scientific">Streptomyces luteireticuli</name>
    <dbReference type="NCBI Taxonomy" id="173858"/>
    <lineage>
        <taxon>Bacteria</taxon>
        <taxon>Bacillati</taxon>
        <taxon>Actinomycetota</taxon>
        <taxon>Actinomycetes</taxon>
        <taxon>Kitasatosporales</taxon>
        <taxon>Streptomycetaceae</taxon>
        <taxon>Streptomyces</taxon>
    </lineage>
</organism>
<sequence>MRTTTRAVVPAALVGALLLTACGTERSGTPGASRSPVLRGDAGDLEKDGVRITGMSGERSEVPVEFEVTNREGRPFTYIVTVDALSGSGEVLANGKETVAAVPAGRAVRRTVRIGTMTAGAERARVAKVRRVPADEAPAGAEDCPASGFRLTADDGDAAMGLRVVGLHLQNCGDRARRLDGYPLLELLDEGRKPVHGVEVLRGGGDIAGVAGFDAAPQPVALEPGESALARLMWRNTTGAGDAVNAPYVRVRTAAGGRPMTVIPELDLGTTGKLGVSAWTKAPGPR</sequence>
<protein>
    <submittedName>
        <fullName evidence="4">DUF4232 domain-containing protein</fullName>
    </submittedName>
</protein>
<dbReference type="RefSeq" id="WP_344027650.1">
    <property type="nucleotide sequence ID" value="NZ_BAAABX010000051.1"/>
</dbReference>
<evidence type="ECO:0000313" key="4">
    <source>
        <dbReference type="EMBL" id="GAA0420459.1"/>
    </source>
</evidence>
<dbReference type="InterPro" id="IPR025326">
    <property type="entry name" value="DUF4232"/>
</dbReference>
<comment type="caution">
    <text evidence="4">The sequence shown here is derived from an EMBL/GenBank/DDBJ whole genome shotgun (WGS) entry which is preliminary data.</text>
</comment>
<feature type="chain" id="PRO_5046851823" evidence="2">
    <location>
        <begin position="22"/>
        <end position="286"/>
    </location>
</feature>
<proteinExistence type="predicted"/>
<feature type="domain" description="DUF4232" evidence="3">
    <location>
        <begin position="144"/>
        <end position="280"/>
    </location>
</feature>
<feature type="region of interest" description="Disordered" evidence="1">
    <location>
        <begin position="24"/>
        <end position="48"/>
    </location>
</feature>
<keyword evidence="5" id="KW-1185">Reference proteome</keyword>
<evidence type="ECO:0000256" key="2">
    <source>
        <dbReference type="SAM" id="SignalP"/>
    </source>
</evidence>
<evidence type="ECO:0000313" key="5">
    <source>
        <dbReference type="Proteomes" id="UP001500879"/>
    </source>
</evidence>